<keyword evidence="9" id="KW-0010">Activator</keyword>
<reference evidence="15" key="1">
    <citation type="submission" date="2022-05" db="EMBL/GenBank/DDBJ databases">
        <title>Complete genome sequence of toluene-degrading Gulosibacter sediminis strain ACHW.36C.</title>
        <authorList>
            <person name="Wai A.C."/>
            <person name="Lai G.K."/>
            <person name="Griffin S.D."/>
            <person name="Leung F.C."/>
        </authorList>
    </citation>
    <scope>NUCLEOTIDE SEQUENCE [LARGE SCALE GENOMIC DNA]</scope>
    <source>
        <strain evidence="15">ACHW.36C</strain>
    </source>
</reference>
<dbReference type="InterPro" id="IPR022689">
    <property type="entry name" value="Iron_dep_repressor"/>
</dbReference>
<dbReference type="SMART" id="SM00529">
    <property type="entry name" value="HTH_DTXR"/>
    <property type="match status" value="1"/>
</dbReference>
<dbReference type="PROSITE" id="PS50944">
    <property type="entry name" value="HTH_DTXR"/>
    <property type="match status" value="1"/>
</dbReference>
<dbReference type="SUPFAM" id="SSF50037">
    <property type="entry name" value="C-terminal domain of transcriptional repressors"/>
    <property type="match status" value="1"/>
</dbReference>
<evidence type="ECO:0000256" key="5">
    <source>
        <dbReference type="ARBA" id="ARBA00022491"/>
    </source>
</evidence>
<dbReference type="InterPro" id="IPR001367">
    <property type="entry name" value="Fe_dep_repressor"/>
</dbReference>
<dbReference type="Pfam" id="PF01325">
    <property type="entry name" value="Fe_dep_repress"/>
    <property type="match status" value="1"/>
</dbReference>
<dbReference type="PANTHER" id="PTHR33238">
    <property type="entry name" value="IRON (METAL) DEPENDENT REPRESSOR, DTXR FAMILY"/>
    <property type="match status" value="1"/>
</dbReference>
<sequence>MIAARVGVRMSTASDAIKKLSERGLLDHAPYGAVTLTEEGTVHAVQTVRRHRLIETFLVEALGYRWDQVHDEAERLENEVSDFMIERIDASLGNPRRDPHGDPIPGPDGTVDKPDATPLSEAKPGQSLLIERVSDSDPALLEYLAEQGVIYGAELEVQGSAPFTDTVSLTVQPSGASLSISSTAAQEVWVSERA</sequence>
<protein>
    <recommendedName>
        <fullName evidence="12">Manganese transport regulator</fullName>
    </recommendedName>
</protein>
<evidence type="ECO:0000256" key="8">
    <source>
        <dbReference type="ARBA" id="ARBA00023125"/>
    </source>
</evidence>
<comment type="subcellular location">
    <subcellularLocation>
        <location evidence="1">Cytoplasm</location>
    </subcellularLocation>
</comment>
<evidence type="ECO:0000256" key="12">
    <source>
        <dbReference type="ARBA" id="ARBA00032593"/>
    </source>
</evidence>
<dbReference type="Pfam" id="PF04023">
    <property type="entry name" value="FeoA"/>
    <property type="match status" value="1"/>
</dbReference>
<dbReference type="Gene3D" id="1.10.60.10">
    <property type="entry name" value="Iron dependent repressor, metal binding and dimerisation domain"/>
    <property type="match status" value="1"/>
</dbReference>
<accession>A0ABY4N024</accession>
<evidence type="ECO:0000256" key="13">
    <source>
        <dbReference type="SAM" id="MobiDB-lite"/>
    </source>
</evidence>
<dbReference type="InterPro" id="IPR038157">
    <property type="entry name" value="FeoA_core_dom"/>
</dbReference>
<evidence type="ECO:0000256" key="3">
    <source>
        <dbReference type="ARBA" id="ARBA00011738"/>
    </source>
</evidence>
<evidence type="ECO:0000256" key="10">
    <source>
        <dbReference type="ARBA" id="ARBA00023163"/>
    </source>
</evidence>
<gene>
    <name evidence="15" type="ORF">M3M28_00420</name>
</gene>
<dbReference type="InterPro" id="IPR007167">
    <property type="entry name" value="Fe-transptr_FeoA-like"/>
</dbReference>
<dbReference type="Gene3D" id="1.10.10.10">
    <property type="entry name" value="Winged helix-like DNA-binding domain superfamily/Winged helix DNA-binding domain"/>
    <property type="match status" value="1"/>
</dbReference>
<evidence type="ECO:0000259" key="14">
    <source>
        <dbReference type="PROSITE" id="PS50944"/>
    </source>
</evidence>
<dbReference type="Gene3D" id="2.30.30.90">
    <property type="match status" value="1"/>
</dbReference>
<evidence type="ECO:0000256" key="1">
    <source>
        <dbReference type="ARBA" id="ARBA00004496"/>
    </source>
</evidence>
<feature type="region of interest" description="Disordered" evidence="13">
    <location>
        <begin position="91"/>
        <end position="125"/>
    </location>
</feature>
<dbReference type="SUPFAM" id="SSF47979">
    <property type="entry name" value="Iron-dependent repressor protein, dimerization domain"/>
    <property type="match status" value="1"/>
</dbReference>
<dbReference type="EMBL" id="CP097160">
    <property type="protein sequence ID" value="UQN16053.1"/>
    <property type="molecule type" value="Genomic_DNA"/>
</dbReference>
<dbReference type="InterPro" id="IPR036390">
    <property type="entry name" value="WH_DNA-bd_sf"/>
</dbReference>
<dbReference type="SUPFAM" id="SSF46785">
    <property type="entry name" value="Winged helix' DNA-binding domain"/>
    <property type="match status" value="1"/>
</dbReference>
<keyword evidence="11" id="KW-0464">Manganese</keyword>
<keyword evidence="4" id="KW-0963">Cytoplasm</keyword>
<keyword evidence="10" id="KW-0804">Transcription</keyword>
<dbReference type="InterPro" id="IPR008988">
    <property type="entry name" value="Transcriptional_repressor_C"/>
</dbReference>
<keyword evidence="6" id="KW-0408">Iron</keyword>
<evidence type="ECO:0000256" key="6">
    <source>
        <dbReference type="ARBA" id="ARBA00023004"/>
    </source>
</evidence>
<evidence type="ECO:0000256" key="2">
    <source>
        <dbReference type="ARBA" id="ARBA00007871"/>
    </source>
</evidence>
<dbReference type="InterPro" id="IPR050536">
    <property type="entry name" value="DtxR_MntR_Metal-Reg"/>
</dbReference>
<dbReference type="InterPro" id="IPR036388">
    <property type="entry name" value="WH-like_DNA-bd_sf"/>
</dbReference>
<evidence type="ECO:0000256" key="9">
    <source>
        <dbReference type="ARBA" id="ARBA00023159"/>
    </source>
</evidence>
<evidence type="ECO:0000256" key="11">
    <source>
        <dbReference type="ARBA" id="ARBA00023211"/>
    </source>
</evidence>
<comment type="similarity">
    <text evidence="2">Belongs to the DtxR/MntR family.</text>
</comment>
<keyword evidence="8" id="KW-0238">DNA-binding</keyword>
<evidence type="ECO:0000313" key="15">
    <source>
        <dbReference type="EMBL" id="UQN16053.1"/>
    </source>
</evidence>
<proteinExistence type="inferred from homology"/>
<dbReference type="PANTHER" id="PTHR33238:SF11">
    <property type="entry name" value="TRANSCRIPTIONAL REGULATOR MNTR"/>
    <property type="match status" value="1"/>
</dbReference>
<dbReference type="Pfam" id="PF02742">
    <property type="entry name" value="Fe_dep_repr_C"/>
    <property type="match status" value="1"/>
</dbReference>
<keyword evidence="5" id="KW-0678">Repressor</keyword>
<name>A0ABY4N024_9MICO</name>
<dbReference type="InterPro" id="IPR022687">
    <property type="entry name" value="HTH_DTXR"/>
</dbReference>
<dbReference type="SMART" id="SM00899">
    <property type="entry name" value="FeoA"/>
    <property type="match status" value="1"/>
</dbReference>
<feature type="domain" description="HTH dtxR-type" evidence="14">
    <location>
        <begin position="1"/>
        <end position="37"/>
    </location>
</feature>
<feature type="compositionally biased region" description="Basic and acidic residues" evidence="13">
    <location>
        <begin position="91"/>
        <end position="101"/>
    </location>
</feature>
<comment type="subunit">
    <text evidence="3">Homodimer.</text>
</comment>
<keyword evidence="7" id="KW-0805">Transcription regulation</keyword>
<organism evidence="15">
    <name type="scientific">Gulosibacter sediminis</name>
    <dbReference type="NCBI Taxonomy" id="1729695"/>
    <lineage>
        <taxon>Bacteria</taxon>
        <taxon>Bacillati</taxon>
        <taxon>Actinomycetota</taxon>
        <taxon>Actinomycetes</taxon>
        <taxon>Micrococcales</taxon>
        <taxon>Microbacteriaceae</taxon>
        <taxon>Gulosibacter</taxon>
    </lineage>
</organism>
<dbReference type="InterPro" id="IPR036421">
    <property type="entry name" value="Fe_dep_repressor_sf"/>
</dbReference>
<evidence type="ECO:0000256" key="4">
    <source>
        <dbReference type="ARBA" id="ARBA00022490"/>
    </source>
</evidence>
<evidence type="ECO:0000256" key="7">
    <source>
        <dbReference type="ARBA" id="ARBA00023015"/>
    </source>
</evidence>